<dbReference type="Pfam" id="PF03682">
    <property type="entry name" value="UPF0158"/>
    <property type="match status" value="1"/>
</dbReference>
<name>A0A414ID42_BACUN</name>
<protein>
    <submittedName>
        <fullName evidence="1">Uncharacterized protein</fullName>
    </submittedName>
</protein>
<gene>
    <name evidence="1" type="ORF">DW758_20935</name>
</gene>
<reference evidence="1 2" key="1">
    <citation type="submission" date="2018-08" db="EMBL/GenBank/DDBJ databases">
        <title>A genome reference for cultivated species of the human gut microbiota.</title>
        <authorList>
            <person name="Zou Y."/>
            <person name="Xue W."/>
            <person name="Luo G."/>
        </authorList>
    </citation>
    <scope>NUCLEOTIDE SEQUENCE [LARGE SCALE GENOMIC DNA]</scope>
    <source>
        <strain evidence="1 2">AM29-12AC</strain>
    </source>
</reference>
<dbReference type="RefSeq" id="WP_117966901.1">
    <property type="nucleotide sequence ID" value="NZ_QRWJ01000025.1"/>
</dbReference>
<organism evidence="1 2">
    <name type="scientific">Bacteroides uniformis</name>
    <dbReference type="NCBI Taxonomy" id="820"/>
    <lineage>
        <taxon>Bacteria</taxon>
        <taxon>Pseudomonadati</taxon>
        <taxon>Bacteroidota</taxon>
        <taxon>Bacteroidia</taxon>
        <taxon>Bacteroidales</taxon>
        <taxon>Bacteroidaceae</taxon>
        <taxon>Bacteroides</taxon>
    </lineage>
</organism>
<evidence type="ECO:0000313" key="2">
    <source>
        <dbReference type="Proteomes" id="UP000283601"/>
    </source>
</evidence>
<dbReference type="AlphaFoldDB" id="A0A414ID42"/>
<sequence>MAEYSKYPIKVISGIAEETGMGMVCFLNPDTLETESVTGAAYGSYECGDFDEYYQEVYRKVERWENCVRIDPPEPGESFGIMERFIRDCIPDDAGIKGRLWEAVSGRKPFRNFKYVIDGSEYRQKWFDFRRVQLERLVADYLNSLDIDAPAE</sequence>
<proteinExistence type="predicted"/>
<evidence type="ECO:0000313" key="1">
    <source>
        <dbReference type="EMBL" id="RHE17031.1"/>
    </source>
</evidence>
<comment type="caution">
    <text evidence="1">The sequence shown here is derived from an EMBL/GenBank/DDBJ whole genome shotgun (WGS) entry which is preliminary data.</text>
</comment>
<dbReference type="Proteomes" id="UP000283601">
    <property type="component" value="Unassembled WGS sequence"/>
</dbReference>
<accession>A0A414ID42</accession>
<dbReference type="InterPro" id="IPR005361">
    <property type="entry name" value="UPF0158"/>
</dbReference>
<dbReference type="EMBL" id="QSJZ01000042">
    <property type="protein sequence ID" value="RHE17031.1"/>
    <property type="molecule type" value="Genomic_DNA"/>
</dbReference>